<proteinExistence type="predicted"/>
<protein>
    <submittedName>
        <fullName evidence="1">Uncharacterized protein</fullName>
    </submittedName>
</protein>
<dbReference type="AlphaFoldDB" id="A0AB73SYP1"/>
<keyword evidence="2" id="KW-1185">Reference proteome</keyword>
<sequence>MYKKKILACLTAVLMLALVIGIFYYASYVQKNNHEAGGTFVKAFGQKTEECCL</sequence>
<evidence type="ECO:0000313" key="2">
    <source>
        <dbReference type="Proteomes" id="UP000245412"/>
    </source>
</evidence>
<accession>A0AB73SYP1</accession>
<organism evidence="1 2">
    <name type="scientific">Murimonas intestini</name>
    <dbReference type="NCBI Taxonomy" id="1337051"/>
    <lineage>
        <taxon>Bacteria</taxon>
        <taxon>Bacillati</taxon>
        <taxon>Bacillota</taxon>
        <taxon>Clostridia</taxon>
        <taxon>Lachnospirales</taxon>
        <taxon>Lachnospiraceae</taxon>
        <taxon>Murimonas</taxon>
    </lineage>
</organism>
<evidence type="ECO:0000313" key="1">
    <source>
        <dbReference type="EMBL" id="PWJ72543.1"/>
    </source>
</evidence>
<reference evidence="1 2" key="1">
    <citation type="submission" date="2018-05" db="EMBL/GenBank/DDBJ databases">
        <authorList>
            <person name="Goeker M."/>
            <person name="Huntemann M."/>
            <person name="Clum A."/>
            <person name="Pillay M."/>
            <person name="Palaniappan K."/>
            <person name="Varghese N."/>
            <person name="Mikhailova N."/>
            <person name="Stamatis D."/>
            <person name="Reddy T."/>
            <person name="Daum C."/>
            <person name="Shapiro N."/>
            <person name="Ivanova N."/>
            <person name="Kyrpides N."/>
            <person name="Woyke T."/>
        </authorList>
    </citation>
    <scope>NUCLEOTIDE SEQUENCE [LARGE SCALE GENOMIC DNA]</scope>
    <source>
        <strain evidence="1 2">DSM 26524</strain>
    </source>
</reference>
<dbReference type="EMBL" id="QGGY01000017">
    <property type="protein sequence ID" value="PWJ72543.1"/>
    <property type="molecule type" value="Genomic_DNA"/>
</dbReference>
<gene>
    <name evidence="1" type="ORF">C7383_11713</name>
</gene>
<name>A0AB73SYP1_9FIRM</name>
<dbReference type="Proteomes" id="UP000245412">
    <property type="component" value="Unassembled WGS sequence"/>
</dbReference>
<comment type="caution">
    <text evidence="1">The sequence shown here is derived from an EMBL/GenBank/DDBJ whole genome shotgun (WGS) entry which is preliminary data.</text>
</comment>
<dbReference type="RefSeq" id="WP_187374432.1">
    <property type="nucleotide sequence ID" value="NZ_CABJAT010000014.1"/>
</dbReference>